<feature type="compositionally biased region" description="Gly residues" evidence="8">
    <location>
        <begin position="15"/>
        <end position="24"/>
    </location>
</feature>
<keyword evidence="7 9" id="KW-0472">Membrane</keyword>
<feature type="region of interest" description="Disordered" evidence="8">
    <location>
        <begin position="1"/>
        <end position="26"/>
    </location>
</feature>
<dbReference type="InterPro" id="IPR027470">
    <property type="entry name" value="Cation_efflux_CTD"/>
</dbReference>
<keyword evidence="13" id="KW-1185">Reference proteome</keyword>
<dbReference type="Pfam" id="PF01545">
    <property type="entry name" value="Cation_efflux"/>
    <property type="match status" value="1"/>
</dbReference>
<keyword evidence="6" id="KW-0406">Ion transport</keyword>
<evidence type="ECO:0000313" key="13">
    <source>
        <dbReference type="Proteomes" id="UP001482520"/>
    </source>
</evidence>
<feature type="compositionally biased region" description="Basic residues" evidence="8">
    <location>
        <begin position="1"/>
        <end position="12"/>
    </location>
</feature>
<dbReference type="EMBL" id="JBEGDP010000017">
    <property type="protein sequence ID" value="MEQ7848437.1"/>
    <property type="molecule type" value="Genomic_DNA"/>
</dbReference>
<comment type="caution">
    <text evidence="12">The sequence shown here is derived from an EMBL/GenBank/DDBJ whole genome shotgun (WGS) entry which is preliminary data.</text>
</comment>
<feature type="transmembrane region" description="Helical" evidence="9">
    <location>
        <begin position="101"/>
        <end position="123"/>
    </location>
</feature>
<evidence type="ECO:0000256" key="5">
    <source>
        <dbReference type="ARBA" id="ARBA00022989"/>
    </source>
</evidence>
<comment type="similarity">
    <text evidence="2">Belongs to the cation diffusion facilitator (CDF) transporter (TC 2.A.4) family. SLC30A subfamily.</text>
</comment>
<organism evidence="12 13">
    <name type="scientific">Nocardioides kribbensis</name>
    <dbReference type="NCBI Taxonomy" id="305517"/>
    <lineage>
        <taxon>Bacteria</taxon>
        <taxon>Bacillati</taxon>
        <taxon>Actinomycetota</taxon>
        <taxon>Actinomycetes</taxon>
        <taxon>Propionibacteriales</taxon>
        <taxon>Nocardioidaceae</taxon>
        <taxon>Nocardioides</taxon>
    </lineage>
</organism>
<reference evidence="12 13" key="1">
    <citation type="submission" date="2024-02" db="EMBL/GenBank/DDBJ databases">
        <title>Full genome sequence of Nocardioides kribbensis.</title>
        <authorList>
            <person name="Poletto B.L."/>
            <person name="Silva G."/>
            <person name="Galante D."/>
            <person name="Campos K.R."/>
            <person name="Santos M.B.N."/>
            <person name="Sacchi C.T."/>
        </authorList>
    </citation>
    <scope>NUCLEOTIDE SEQUENCE [LARGE SCALE GENOMIC DNA]</scope>
    <source>
        <strain evidence="12 13">O4R</strain>
    </source>
</reference>
<keyword evidence="4 9" id="KW-0812">Transmembrane</keyword>
<comment type="subcellular location">
    <subcellularLocation>
        <location evidence="1">Membrane</location>
        <topology evidence="1">Multi-pass membrane protein</topology>
    </subcellularLocation>
</comment>
<dbReference type="PANTHER" id="PTHR11562:SF17">
    <property type="entry name" value="RE54080P-RELATED"/>
    <property type="match status" value="1"/>
</dbReference>
<evidence type="ECO:0000256" key="9">
    <source>
        <dbReference type="SAM" id="Phobius"/>
    </source>
</evidence>
<evidence type="ECO:0000256" key="7">
    <source>
        <dbReference type="ARBA" id="ARBA00023136"/>
    </source>
</evidence>
<dbReference type="Proteomes" id="UP001482520">
    <property type="component" value="Unassembled WGS sequence"/>
</dbReference>
<feature type="transmembrane region" description="Helical" evidence="9">
    <location>
        <begin position="176"/>
        <end position="194"/>
    </location>
</feature>
<dbReference type="RefSeq" id="WP_251534365.1">
    <property type="nucleotide sequence ID" value="NZ_JBEFCW010000253.1"/>
</dbReference>
<name>A0ABV1P132_9ACTN</name>
<feature type="transmembrane region" description="Helical" evidence="9">
    <location>
        <begin position="36"/>
        <end position="59"/>
    </location>
</feature>
<evidence type="ECO:0000256" key="2">
    <source>
        <dbReference type="ARBA" id="ARBA00008873"/>
    </source>
</evidence>
<feature type="domain" description="Cation efflux protein cytoplasmic" evidence="11">
    <location>
        <begin position="231"/>
        <end position="307"/>
    </location>
</feature>
<dbReference type="PANTHER" id="PTHR11562">
    <property type="entry name" value="CATION EFFLUX PROTEIN/ ZINC TRANSPORTER"/>
    <property type="match status" value="1"/>
</dbReference>
<dbReference type="InterPro" id="IPR027469">
    <property type="entry name" value="Cation_efflux_TMD_sf"/>
</dbReference>
<evidence type="ECO:0000256" key="8">
    <source>
        <dbReference type="SAM" id="MobiDB-lite"/>
    </source>
</evidence>
<evidence type="ECO:0000256" key="4">
    <source>
        <dbReference type="ARBA" id="ARBA00022692"/>
    </source>
</evidence>
<gene>
    <name evidence="12" type="ORF">V6R90_14225</name>
</gene>
<feature type="domain" description="Cation efflux protein transmembrane" evidence="10">
    <location>
        <begin position="35"/>
        <end position="225"/>
    </location>
</feature>
<dbReference type="SUPFAM" id="SSF160240">
    <property type="entry name" value="Cation efflux protein cytoplasmic domain-like"/>
    <property type="match status" value="1"/>
</dbReference>
<keyword evidence="5 9" id="KW-1133">Transmembrane helix</keyword>
<dbReference type="InterPro" id="IPR036837">
    <property type="entry name" value="Cation_efflux_CTD_sf"/>
</dbReference>
<evidence type="ECO:0000259" key="10">
    <source>
        <dbReference type="Pfam" id="PF01545"/>
    </source>
</evidence>
<evidence type="ECO:0000256" key="3">
    <source>
        <dbReference type="ARBA" id="ARBA00022448"/>
    </source>
</evidence>
<dbReference type="InterPro" id="IPR002524">
    <property type="entry name" value="Cation_efflux"/>
</dbReference>
<dbReference type="SUPFAM" id="SSF161111">
    <property type="entry name" value="Cation efflux protein transmembrane domain-like"/>
    <property type="match status" value="1"/>
</dbReference>
<evidence type="ECO:0000259" key="11">
    <source>
        <dbReference type="Pfam" id="PF16916"/>
    </source>
</evidence>
<sequence length="320" mass="32618">MGVGHGHGHGHAGRQAGGHPGGHAAGRAADRRRLRVVLAVTASVMVLEVVGAVVTGSLALLADAGHMATDAGAVVLALGASYVAGLRPGPRSTFGLHRAEILAALLNALVLLVVCGYLAWAGLSRLADPQEVEAGPMIAFATVGLLANAVSMLVLSRSESGSLNLRGAANEVFADLLGSVLAIAAGVVVLTTGWLQADPLASLLIAVMILPRALVLARDAVAVLLEVAPAGLDLGEVSRHIEDVPGVVDVHDLHAWTITSGLPSLSAHVTVTDAALAERGVGAVLDDLCHCVAEHFDVRHATFQVEPVSHGAHEDLGELH</sequence>
<evidence type="ECO:0000256" key="1">
    <source>
        <dbReference type="ARBA" id="ARBA00004141"/>
    </source>
</evidence>
<dbReference type="Gene3D" id="1.20.1510.10">
    <property type="entry name" value="Cation efflux protein transmembrane domain"/>
    <property type="match status" value="1"/>
</dbReference>
<dbReference type="InterPro" id="IPR058533">
    <property type="entry name" value="Cation_efflux_TM"/>
</dbReference>
<dbReference type="Pfam" id="PF16916">
    <property type="entry name" value="ZT_dimer"/>
    <property type="match status" value="1"/>
</dbReference>
<evidence type="ECO:0000256" key="6">
    <source>
        <dbReference type="ARBA" id="ARBA00023065"/>
    </source>
</evidence>
<accession>A0ABV1P132</accession>
<keyword evidence="3" id="KW-0813">Transport</keyword>
<protein>
    <submittedName>
        <fullName evidence="12">Cation diffusion facilitator family transporter</fullName>
    </submittedName>
</protein>
<feature type="transmembrane region" description="Helical" evidence="9">
    <location>
        <begin position="135"/>
        <end position="155"/>
    </location>
</feature>
<proteinExistence type="inferred from homology"/>
<dbReference type="NCBIfam" id="TIGR01297">
    <property type="entry name" value="CDF"/>
    <property type="match status" value="1"/>
</dbReference>
<evidence type="ECO:0000313" key="12">
    <source>
        <dbReference type="EMBL" id="MEQ7848437.1"/>
    </source>
</evidence>
<dbReference type="InterPro" id="IPR050681">
    <property type="entry name" value="CDF/SLC30A"/>
</dbReference>
<feature type="transmembrane region" description="Helical" evidence="9">
    <location>
        <begin position="71"/>
        <end position="89"/>
    </location>
</feature>